<reference evidence="2" key="1">
    <citation type="submission" date="2021-06" db="EMBL/GenBank/DDBJ databases">
        <authorList>
            <person name="Kallberg Y."/>
            <person name="Tangrot J."/>
            <person name="Rosling A."/>
        </authorList>
    </citation>
    <scope>NUCLEOTIDE SEQUENCE</scope>
    <source>
        <strain evidence="2">IN212</strain>
    </source>
</reference>
<protein>
    <submittedName>
        <fullName evidence="2">232_t:CDS:1</fullName>
    </submittedName>
</protein>
<evidence type="ECO:0000313" key="2">
    <source>
        <dbReference type="EMBL" id="CAG8808942.1"/>
    </source>
</evidence>
<feature type="compositionally biased region" description="Polar residues" evidence="1">
    <location>
        <begin position="23"/>
        <end position="33"/>
    </location>
</feature>
<feature type="non-terminal residue" evidence="2">
    <location>
        <position position="1"/>
    </location>
</feature>
<dbReference type="EMBL" id="CAJVPZ010082048">
    <property type="protein sequence ID" value="CAG8808942.1"/>
    <property type="molecule type" value="Genomic_DNA"/>
</dbReference>
<name>A0A9N9P6K8_9GLOM</name>
<evidence type="ECO:0000313" key="3">
    <source>
        <dbReference type="Proteomes" id="UP000789396"/>
    </source>
</evidence>
<gene>
    <name evidence="2" type="ORF">RFULGI_LOCUS18535</name>
</gene>
<accession>A0A9N9P6K8</accession>
<sequence>ELEDWENEFFWTPTKNIKENIKPESTSDIQSASKEVDDRIITENSERDAIQ</sequence>
<feature type="compositionally biased region" description="Basic and acidic residues" evidence="1">
    <location>
        <begin position="34"/>
        <end position="51"/>
    </location>
</feature>
<evidence type="ECO:0000256" key="1">
    <source>
        <dbReference type="SAM" id="MobiDB-lite"/>
    </source>
</evidence>
<comment type="caution">
    <text evidence="2">The sequence shown here is derived from an EMBL/GenBank/DDBJ whole genome shotgun (WGS) entry which is preliminary data.</text>
</comment>
<organism evidence="2 3">
    <name type="scientific">Racocetra fulgida</name>
    <dbReference type="NCBI Taxonomy" id="60492"/>
    <lineage>
        <taxon>Eukaryota</taxon>
        <taxon>Fungi</taxon>
        <taxon>Fungi incertae sedis</taxon>
        <taxon>Mucoromycota</taxon>
        <taxon>Glomeromycotina</taxon>
        <taxon>Glomeromycetes</taxon>
        <taxon>Diversisporales</taxon>
        <taxon>Gigasporaceae</taxon>
        <taxon>Racocetra</taxon>
    </lineage>
</organism>
<feature type="region of interest" description="Disordered" evidence="1">
    <location>
        <begin position="21"/>
        <end position="51"/>
    </location>
</feature>
<feature type="non-terminal residue" evidence="2">
    <location>
        <position position="51"/>
    </location>
</feature>
<keyword evidence="3" id="KW-1185">Reference proteome</keyword>
<dbReference type="Proteomes" id="UP000789396">
    <property type="component" value="Unassembled WGS sequence"/>
</dbReference>
<proteinExistence type="predicted"/>
<dbReference type="OrthoDB" id="432953at2759"/>
<dbReference type="AlphaFoldDB" id="A0A9N9P6K8"/>